<evidence type="ECO:0000313" key="2">
    <source>
        <dbReference type="Proteomes" id="UP000594014"/>
    </source>
</evidence>
<keyword evidence="1" id="KW-0969">Cilium</keyword>
<accession>A0ACD1AC67</accession>
<keyword evidence="1" id="KW-0282">Flagellum</keyword>
<sequence length="501" mass="52896">MNTTNIPLTAWNSMGISSGTAGTMQQSSIGGASPDGSVFQQMIAQLTAMNNQSGGSIQGNLLATENSGASGKTGALMELFFSGESAGTAGILQGEGQSELKEENSELEILLALMSGLPAAALPANSEHTDSKEGTQAAGLSLLNGDEPLSEMIPASRSNLLGSLEFGQGQGQGQGVDFRAGALYAQTAEAGETVNTLNQTAKSSEGVSMAAGELISAVSGSAENKTGRNGVPILMKDGAPVEESAGLVNLQDSGETEAFDLSSLKRDEQKTESLGPGMTAADDIAAVNPSRDGKNVQADELKSDGAVQTSSAQEYLNTIHYTDPVKESGILNQSVQTSGKAEQYSQISDEILSRLEQKNSNEFRMQLQPEDLGQIDIKLKLSEGRLTIDIMAANAKTQTLLTGQVDKLIASMGLQNVQVESVHVSQQMNQQSNGGQSQWQSMNFGMDFSQQRNQEQLHKETHSEGSLTGSSRTSQTEVQETIPAMIQNLRQVNLHRLNYSV</sequence>
<gene>
    <name evidence="1" type="ORF">FRZ06_11725</name>
</gene>
<dbReference type="EMBL" id="CP042469">
    <property type="protein sequence ID" value="QOX63954.1"/>
    <property type="molecule type" value="Genomic_DNA"/>
</dbReference>
<name>A0ACD1AC67_9FIRM</name>
<dbReference type="Proteomes" id="UP000594014">
    <property type="component" value="Chromosome"/>
</dbReference>
<proteinExistence type="predicted"/>
<protein>
    <submittedName>
        <fullName evidence="1">Flagellar hook-length control protein FliK</fullName>
    </submittedName>
</protein>
<keyword evidence="1" id="KW-0966">Cell projection</keyword>
<reference evidence="1" key="1">
    <citation type="submission" date="2019-08" db="EMBL/GenBank/DDBJ databases">
        <title>Genome sequence of Clostridiales bacterium MT110.</title>
        <authorList>
            <person name="Cao J."/>
        </authorList>
    </citation>
    <scope>NUCLEOTIDE SEQUENCE</scope>
    <source>
        <strain evidence="1">MT110</strain>
    </source>
</reference>
<organism evidence="1 2">
    <name type="scientific">Anoxybacterium hadale</name>
    <dbReference type="NCBI Taxonomy" id="3408580"/>
    <lineage>
        <taxon>Bacteria</taxon>
        <taxon>Bacillati</taxon>
        <taxon>Bacillota</taxon>
        <taxon>Clostridia</taxon>
        <taxon>Peptostreptococcales</taxon>
        <taxon>Anaerovoracaceae</taxon>
        <taxon>Anoxybacterium</taxon>
    </lineage>
</organism>
<evidence type="ECO:0000313" key="1">
    <source>
        <dbReference type="EMBL" id="QOX63954.1"/>
    </source>
</evidence>
<keyword evidence="2" id="KW-1185">Reference proteome</keyword>